<gene>
    <name evidence="1" type="ORF">PHYBLDRAFT_67409</name>
</gene>
<keyword evidence="2" id="KW-1185">Reference proteome</keyword>
<dbReference type="AlphaFoldDB" id="A0A167JQY7"/>
<dbReference type="EMBL" id="KV441002">
    <property type="protein sequence ID" value="OAD66528.1"/>
    <property type="molecule type" value="Genomic_DNA"/>
</dbReference>
<accession>A0A167JQY7</accession>
<dbReference type="Proteomes" id="UP000077315">
    <property type="component" value="Unassembled WGS sequence"/>
</dbReference>
<dbReference type="GeneID" id="29002698"/>
<dbReference type="InParanoid" id="A0A167JQY7"/>
<dbReference type="RefSeq" id="XP_018284568.1">
    <property type="nucleotide sequence ID" value="XM_018441792.1"/>
</dbReference>
<name>A0A167JQY7_PHYB8</name>
<evidence type="ECO:0000313" key="2">
    <source>
        <dbReference type="Proteomes" id="UP000077315"/>
    </source>
</evidence>
<proteinExistence type="predicted"/>
<reference evidence="2" key="1">
    <citation type="submission" date="2015-06" db="EMBL/GenBank/DDBJ databases">
        <title>Expansion of signal transduction pathways in fungi by whole-genome duplication.</title>
        <authorList>
            <consortium name="DOE Joint Genome Institute"/>
            <person name="Corrochano L.M."/>
            <person name="Kuo A."/>
            <person name="Marcet-Houben M."/>
            <person name="Polaino S."/>
            <person name="Salamov A."/>
            <person name="Villalobos J.M."/>
            <person name="Alvarez M.I."/>
            <person name="Avalos J."/>
            <person name="Benito E.P."/>
            <person name="Benoit I."/>
            <person name="Burger G."/>
            <person name="Camino L.P."/>
            <person name="Canovas D."/>
            <person name="Cerda-Olmedo E."/>
            <person name="Cheng J.-F."/>
            <person name="Dominguez A."/>
            <person name="Elias M."/>
            <person name="Eslava A.P."/>
            <person name="Glaser F."/>
            <person name="Grimwood J."/>
            <person name="Gutierrez G."/>
            <person name="Heitman J."/>
            <person name="Henrissat B."/>
            <person name="Iturriaga E.A."/>
            <person name="Lang B.F."/>
            <person name="Lavin J.L."/>
            <person name="Lee S."/>
            <person name="Li W."/>
            <person name="Lindquist E."/>
            <person name="Lopez-Garcia S."/>
            <person name="Luque E.M."/>
            <person name="Marcos A.T."/>
            <person name="Martin J."/>
            <person name="McCluskey K."/>
            <person name="Medina H.R."/>
            <person name="Miralles-Duran A."/>
            <person name="Miyazaki A."/>
            <person name="Munoz-Torres E."/>
            <person name="Oguiza J.A."/>
            <person name="Ohm R."/>
            <person name="Olmedo M."/>
            <person name="Orejas M."/>
            <person name="Ortiz-Castellanos L."/>
            <person name="Pisabarro A.G."/>
            <person name="Rodriguez-Romero J."/>
            <person name="Ruiz-Herrera J."/>
            <person name="Ruiz-Vazquez R."/>
            <person name="Sanz C."/>
            <person name="Schackwitz W."/>
            <person name="Schmutz J."/>
            <person name="Shahriari M."/>
            <person name="Shelest E."/>
            <person name="Silva-Franco F."/>
            <person name="Soanes D."/>
            <person name="Syed K."/>
            <person name="Tagua V.G."/>
            <person name="Talbot N.J."/>
            <person name="Thon M."/>
            <person name="De vries R.P."/>
            <person name="Wiebenga A."/>
            <person name="Yadav J.S."/>
            <person name="Braun E.L."/>
            <person name="Baker S."/>
            <person name="Garre V."/>
            <person name="Horwitz B."/>
            <person name="Torres-Martinez S."/>
            <person name="Idnurm A."/>
            <person name="Herrera-Estrella A."/>
            <person name="Gabaldon T."/>
            <person name="Grigoriev I.V."/>
        </authorList>
    </citation>
    <scope>NUCLEOTIDE SEQUENCE [LARGE SCALE GENOMIC DNA]</scope>
    <source>
        <strain evidence="2">NRRL 1555(-)</strain>
    </source>
</reference>
<organism evidence="1 2">
    <name type="scientific">Phycomyces blakesleeanus (strain ATCC 8743b / DSM 1359 / FGSC 10004 / NBRC 33097 / NRRL 1555)</name>
    <dbReference type="NCBI Taxonomy" id="763407"/>
    <lineage>
        <taxon>Eukaryota</taxon>
        <taxon>Fungi</taxon>
        <taxon>Fungi incertae sedis</taxon>
        <taxon>Mucoromycota</taxon>
        <taxon>Mucoromycotina</taxon>
        <taxon>Mucoromycetes</taxon>
        <taxon>Mucorales</taxon>
        <taxon>Phycomycetaceae</taxon>
        <taxon>Phycomyces</taxon>
    </lineage>
</organism>
<dbReference type="VEuPathDB" id="FungiDB:PHYBLDRAFT_67409"/>
<evidence type="ECO:0000313" key="1">
    <source>
        <dbReference type="EMBL" id="OAD66528.1"/>
    </source>
</evidence>
<protein>
    <submittedName>
        <fullName evidence="1">Uncharacterized protein</fullName>
    </submittedName>
</protein>
<sequence>MTIILIEFLIFKPLKLVKHLNRSSLFGVIVSYRYPNLSSDFIPSMLFFCTCHAIHGFFSSRQKCVPICHNCIDDLSRTMRLRETIQANNASTFISEEHEIIPGHYNVFDLGRKFLLYCTDKDSTVTRPRRYLYTISPLKDFSFHFLIRSESEFILSFFYADITSQTGYNHLFCKLYTYSNIKQFQTNKSLTENLHLNLVSDFVLVMRNWSVFHNRYHEFNQECRNRTFTLQTQISCHLDRQILYVKNTCLYVSSYLLESLDRVPG</sequence>